<reference evidence="1 2" key="1">
    <citation type="journal article" date="2022" name="bioRxiv">
        <title>Genomics of Preaxostyla Flagellates Illuminates Evolutionary Transitions and the Path Towards Mitochondrial Loss.</title>
        <authorList>
            <person name="Novak L.V.F."/>
            <person name="Treitli S.C."/>
            <person name="Pyrih J."/>
            <person name="Halakuc P."/>
            <person name="Pipaliya S.V."/>
            <person name="Vacek V."/>
            <person name="Brzon O."/>
            <person name="Soukal P."/>
            <person name="Eme L."/>
            <person name="Dacks J.B."/>
            <person name="Karnkowska A."/>
            <person name="Elias M."/>
            <person name="Hampl V."/>
        </authorList>
    </citation>
    <scope>NUCLEOTIDE SEQUENCE [LARGE SCALE GENOMIC DNA]</scope>
    <source>
        <strain evidence="1">NAU3</strain>
        <tissue evidence="1">Gut</tissue>
    </source>
</reference>
<protein>
    <submittedName>
        <fullName evidence="1">Uncharacterized protein</fullName>
    </submittedName>
</protein>
<keyword evidence="2" id="KW-1185">Reference proteome</keyword>
<evidence type="ECO:0000313" key="1">
    <source>
        <dbReference type="EMBL" id="KAK2948074.1"/>
    </source>
</evidence>
<accession>A0ABQ9X9J3</accession>
<sequence>MLGRFCIPVSSSSVIPESDFHLFVSTHDLPTDTTTPISCPFACSMKDERGKSDGCERVTARSEIDDEVKLNPLDSVQYGTEKLSHSSLPLSPTPDDFISTFKVLLVLLHPGCVYSEDVDTSTASKGSVSPFDERRTCTMLIAATTQSWMSCKVGTQRGDVVVIMIVFCSFPLARDANDELRG</sequence>
<name>A0ABQ9X9J3_9EUKA</name>
<proteinExistence type="predicted"/>
<dbReference type="Proteomes" id="UP001281761">
    <property type="component" value="Unassembled WGS sequence"/>
</dbReference>
<dbReference type="EMBL" id="JARBJD010000185">
    <property type="protein sequence ID" value="KAK2948074.1"/>
    <property type="molecule type" value="Genomic_DNA"/>
</dbReference>
<gene>
    <name evidence="1" type="ORF">BLNAU_17021</name>
</gene>
<comment type="caution">
    <text evidence="1">The sequence shown here is derived from an EMBL/GenBank/DDBJ whole genome shotgun (WGS) entry which is preliminary data.</text>
</comment>
<evidence type="ECO:0000313" key="2">
    <source>
        <dbReference type="Proteomes" id="UP001281761"/>
    </source>
</evidence>
<organism evidence="1 2">
    <name type="scientific">Blattamonas nauphoetae</name>
    <dbReference type="NCBI Taxonomy" id="2049346"/>
    <lineage>
        <taxon>Eukaryota</taxon>
        <taxon>Metamonada</taxon>
        <taxon>Preaxostyla</taxon>
        <taxon>Oxymonadida</taxon>
        <taxon>Blattamonas</taxon>
    </lineage>
</organism>